<accession>A0A9X7LZB5</accession>
<sequence>MINSLQLKNFKSFTDTTKLNLTPITLISGQNSIGKSSLIQSILLLKQTLEVQSPDIDDSLILNGSYVTLGDFKDILNNSSHNNGKIQFNIEFSNTKAINSDENATLNLPYILFDEINHLGINLEYVNSLSIDENLSLNIPRLSKSSIFGCVEEKKFELILKHNNDLVSNLAHKFNLDARLLTNDDFLFEVEKTKGLIYQSEKPVAFLMNTFLPYSLLFPLNEEVLKLQNELMLDILNYICNKNNISLPSHHKNINRYLTYLARKLISHRKSFQDSIESIDQEQYQLIESKIEEIFIETIRDNPLHMQFRNIIDFYIPRLDENSYHEINLKLDKVLDNLNVAKKQKKRLKSSPLRSSKILEYIDLDDYNFALKNLFKKIYYLGPLREEPKAFYTRFGASDPMYVGQKGENVAFVLKHYSKKEINTILPPTDGSNFNPNKQTIQKCKLGVAVQKWMKYLGIAENIKVENIGNLGLSIQANITGEKDSTLTNVGVGVSQILPIVVLGLSAPMNESILILEQPELHLHPYVQSRLGDFFVALTLLKKQVIAETHSEHLINRMRYHIAKGYFKYDEEISILFVKRNNESKQSEITKIQIDEYGSIDSFPDGFFDETEKQLNEILTAAFERELFE</sequence>
<dbReference type="Pfam" id="PF12476">
    <property type="entry name" value="DUF3696"/>
    <property type="match status" value="1"/>
</dbReference>
<dbReference type="Pfam" id="PF13175">
    <property type="entry name" value="AAA_15"/>
    <property type="match status" value="1"/>
</dbReference>
<organism evidence="3 4">
    <name type="scientific">Bacillus cereus</name>
    <dbReference type="NCBI Taxonomy" id="1396"/>
    <lineage>
        <taxon>Bacteria</taxon>
        <taxon>Bacillati</taxon>
        <taxon>Bacillota</taxon>
        <taxon>Bacilli</taxon>
        <taxon>Bacillales</taxon>
        <taxon>Bacillaceae</taxon>
        <taxon>Bacillus</taxon>
        <taxon>Bacillus cereus group</taxon>
    </lineage>
</organism>
<evidence type="ECO:0000259" key="1">
    <source>
        <dbReference type="Pfam" id="PF12476"/>
    </source>
</evidence>
<dbReference type="EMBL" id="CP031778">
    <property type="protein sequence ID" value="QDZ75855.1"/>
    <property type="molecule type" value="Genomic_DNA"/>
</dbReference>
<dbReference type="InterPro" id="IPR041685">
    <property type="entry name" value="AAA_GajA/Old/RecF-like"/>
</dbReference>
<feature type="domain" description="DUF3696" evidence="1">
    <location>
        <begin position="571"/>
        <end position="617"/>
    </location>
</feature>
<name>A0A9X7LZB5_BACCE</name>
<dbReference type="InterPro" id="IPR051396">
    <property type="entry name" value="Bact_Antivir_Def_Nuclease"/>
</dbReference>
<evidence type="ECO:0000259" key="2">
    <source>
        <dbReference type="Pfam" id="PF13175"/>
    </source>
</evidence>
<protein>
    <submittedName>
        <fullName evidence="3">DUF3696 domain-containing protein</fullName>
    </submittedName>
</protein>
<reference evidence="3 4" key="1">
    <citation type="journal article" date="2019" name="Ecotoxicol. Environ. Saf.">
        <title>Microbial characterization of heavy metal resistant bacterial strains isolated from an electroplating wastewater treatment plant.</title>
        <authorList>
            <person name="Cai X."/>
            <person name="Zheng X."/>
            <person name="Zhang D."/>
            <person name="Iqbal W."/>
            <person name="Liu C."/>
            <person name="Yang B."/>
            <person name="Zhao X."/>
            <person name="Lu X."/>
            <person name="Mao Y."/>
        </authorList>
    </citation>
    <scope>NUCLEOTIDE SEQUENCE [LARGE SCALE GENOMIC DNA]</scope>
    <source>
        <strain evidence="3 4">Co1-1</strain>
    </source>
</reference>
<evidence type="ECO:0000313" key="4">
    <source>
        <dbReference type="Proteomes" id="UP000321735"/>
    </source>
</evidence>
<dbReference type="AlphaFoldDB" id="A0A9X7LZB5"/>
<gene>
    <name evidence="3" type="ORF">D0437_23365</name>
</gene>
<evidence type="ECO:0000313" key="3">
    <source>
        <dbReference type="EMBL" id="QDZ75855.1"/>
    </source>
</evidence>
<feature type="domain" description="Endonuclease GajA/Old nuclease/RecF-like AAA" evidence="2">
    <location>
        <begin position="1"/>
        <end position="555"/>
    </location>
</feature>
<dbReference type="PANTHER" id="PTHR43581">
    <property type="entry name" value="ATP/GTP PHOSPHATASE"/>
    <property type="match status" value="1"/>
</dbReference>
<proteinExistence type="predicted"/>
<dbReference type="SUPFAM" id="SSF52540">
    <property type="entry name" value="P-loop containing nucleoside triphosphate hydrolases"/>
    <property type="match status" value="1"/>
</dbReference>
<dbReference type="Proteomes" id="UP000321735">
    <property type="component" value="Chromosome"/>
</dbReference>
<dbReference type="PANTHER" id="PTHR43581:SF2">
    <property type="entry name" value="EXCINUCLEASE ATPASE SUBUNIT"/>
    <property type="match status" value="1"/>
</dbReference>
<dbReference type="InterPro" id="IPR027417">
    <property type="entry name" value="P-loop_NTPase"/>
</dbReference>
<dbReference type="InterPro" id="IPR022532">
    <property type="entry name" value="DUF3696"/>
</dbReference>
<dbReference type="Gene3D" id="3.40.50.300">
    <property type="entry name" value="P-loop containing nucleotide triphosphate hydrolases"/>
    <property type="match status" value="1"/>
</dbReference>
<dbReference type="RefSeq" id="WP_061138896.1">
    <property type="nucleotide sequence ID" value="NZ_CP031778.1"/>
</dbReference>